<evidence type="ECO:0000256" key="2">
    <source>
        <dbReference type="SAM" id="Phobius"/>
    </source>
</evidence>
<feature type="compositionally biased region" description="Gly residues" evidence="1">
    <location>
        <begin position="903"/>
        <end position="921"/>
    </location>
</feature>
<dbReference type="RefSeq" id="WP_186991330.1">
    <property type="nucleotide sequence ID" value="NZ_CP052909.1"/>
</dbReference>
<feature type="compositionally biased region" description="Basic and acidic residues" evidence="1">
    <location>
        <begin position="991"/>
        <end position="1000"/>
    </location>
</feature>
<keyword evidence="4" id="KW-1185">Reference proteome</keyword>
<keyword evidence="2" id="KW-0472">Membrane</keyword>
<gene>
    <name evidence="3" type="ORF">ALE3EI_0922</name>
</gene>
<feature type="region of interest" description="Disordered" evidence="1">
    <location>
        <begin position="699"/>
        <end position="748"/>
    </location>
</feature>
<proteinExistence type="predicted"/>
<dbReference type="PANTHER" id="PTHR37612:SF20">
    <property type="entry name" value="PER-HEXAMER REPEAT PROTEIN 5-RELATED"/>
    <property type="match status" value="1"/>
</dbReference>
<keyword evidence="2" id="KW-0812">Transmembrane</keyword>
<dbReference type="EMBL" id="CP052909">
    <property type="protein sequence ID" value="QNJ97497.1"/>
    <property type="molecule type" value="Genomic_DNA"/>
</dbReference>
<feature type="transmembrane region" description="Helical" evidence="2">
    <location>
        <begin position="26"/>
        <end position="51"/>
    </location>
</feature>
<feature type="compositionally biased region" description="Basic and acidic residues" evidence="1">
    <location>
        <begin position="699"/>
        <end position="719"/>
    </location>
</feature>
<feature type="compositionally biased region" description="Gly residues" evidence="1">
    <location>
        <begin position="959"/>
        <end position="990"/>
    </location>
</feature>
<feature type="region of interest" description="Disordered" evidence="1">
    <location>
        <begin position="898"/>
        <end position="1017"/>
    </location>
</feature>
<feature type="compositionally biased region" description="Basic and acidic residues" evidence="1">
    <location>
        <begin position="935"/>
        <end position="957"/>
    </location>
</feature>
<dbReference type="PANTHER" id="PTHR37612">
    <property type="entry name" value="FIBROIN HEAVY CHAIN FIB-H LIKE PROTEIN"/>
    <property type="match status" value="1"/>
</dbReference>
<keyword evidence="3" id="KW-0030">Aminoacyl-tRNA synthetase</keyword>
<reference evidence="3 4" key="1">
    <citation type="submission" date="2020-04" db="EMBL/GenBank/DDBJ databases">
        <title>Genome sequence of Altibacter aquimarinus strain ALE3EI.</title>
        <authorList>
            <person name="Oh H.-M."/>
            <person name="Jang D."/>
        </authorList>
    </citation>
    <scope>NUCLEOTIDE SEQUENCE [LARGE SCALE GENOMIC DNA]</scope>
    <source>
        <strain evidence="3 4">ALE3EI</strain>
    </source>
</reference>
<name>A0A7G8PT31_9FLAO</name>
<protein>
    <submittedName>
        <fullName evidence="3">Glutamyl-tRNA synthetase</fullName>
    </submittedName>
</protein>
<sequence length="1144" mass="131985">MSTFSIIQQKLEQFIRKYYTNELIKGSILFFAIGVLYFLTTLLIEYFLWLSPTGRTVLFWLVVAVEMGLFVRFIAFPLAKLFKLQSGITHEEASRIIGNHFPQVNDKLLNVIQLNQNQRESELLAASIDQKASEMQPVPFQTAVNFKKNAKYLKYAAIPVVIFVLISVLGDRDIFSSSYERVVNYDTAYEPPAPFSFIVLNDDLTAIENKNYTLKVRTEGAVVPENASIQYNGETYYLQQSAPGLFEYTFLQPSRAIDFQLKANKVTSREYHLDVLETPSLLGFEMELNYPSYTGKRDEVLKSTGNATVPEGTQITWKVATKNTKTVHLKTSDTAYFFSEKDQKFNFKKGIYSKLDYAITTSNEKLRDYENLSFTLGVIKDEYPEISVQSKQDSTDSQLVYFLGRVSDDYGLTKLRLVYYPEGDEANKNTVPLPLSKTNFDQFVYTFPGELQLQDGTAYEYYFEVFDNDAIHRFKSSKSGVYFFRKLTKDELEKEQLQNQENSIKGLDKSLENLKDQEKKLEELSKIQKEKKELNWNDKKKLEDFIKRQKQQEEMMKNFSKELKEQLEEFQPENEENDPFKEQLEKRLDENEERLEENEKLLEELEKLQEKIQKEDLTEKLEKLAKQNKNQEKNLEQLLELTKRYYVAKKAEKLAEELYKLGDEQEKLSEKKDQENTKEKQEELNEKFEDYKKEMNELQKENEGLKDPMDIPQDKSDEKQIDEEQEKATDKLEKENKSGAKENQKKAGQKMKQMGEKMQAQMMSGQMETIQEDVAMLRQILDNLVVFSFEQEALMEDFKRIEYGNPVFGKKLNIQNDLKLNFQHIDDSLFALSLRQPMISNMINESLTDVEFNLNKSLERLAENQMRQGIANQQYTVTGANELAILLSDLLNSMQNQMQMSGQGSGKGQGKGEGEGQGEGKGFQLPDIIKQQESLSEKMKEGMGKGKEGKGEGKDGQGEGEGQGEGDGNGDGQGDGNGNGRNGENGGDGQGDGKEGKEGENGQGGSEEMNGELYEIYKQQQMLRQQLQDKLSKEGLDGKGGDLLRKMENIEQQLLDKGFNERTLEQMLNLKYELLKLEEADFEQGQETRRESRTNRSRYENKLRLSPEDVKKYFNTTEILNREALPLRQNYKEKVQTYFKTKND</sequence>
<accession>A0A7G8PT31</accession>
<evidence type="ECO:0000313" key="3">
    <source>
        <dbReference type="EMBL" id="QNJ97497.1"/>
    </source>
</evidence>
<organism evidence="3 4">
    <name type="scientific">Constantimarinum furrinae</name>
    <dbReference type="NCBI Taxonomy" id="2562285"/>
    <lineage>
        <taxon>Bacteria</taxon>
        <taxon>Pseudomonadati</taxon>
        <taxon>Bacteroidota</taxon>
        <taxon>Flavobacteriia</taxon>
        <taxon>Flavobacteriales</taxon>
        <taxon>Flavobacteriaceae</taxon>
        <taxon>Altibacter/Constantimarinum group</taxon>
        <taxon>Constantimarinum</taxon>
    </lineage>
</organism>
<dbReference type="GO" id="GO:0004812">
    <property type="term" value="F:aminoacyl-tRNA ligase activity"/>
    <property type="evidence" value="ECO:0007669"/>
    <property type="project" value="UniProtKB-KW"/>
</dbReference>
<evidence type="ECO:0000313" key="4">
    <source>
        <dbReference type="Proteomes" id="UP000515514"/>
    </source>
</evidence>
<feature type="transmembrane region" description="Helical" evidence="2">
    <location>
        <begin position="57"/>
        <end position="75"/>
    </location>
</feature>
<keyword evidence="2" id="KW-1133">Transmembrane helix</keyword>
<feature type="compositionally biased region" description="Basic and acidic residues" evidence="1">
    <location>
        <begin position="726"/>
        <end position="745"/>
    </location>
</feature>
<dbReference type="InterPro" id="IPR052258">
    <property type="entry name" value="Diverse_Func_Domain-Protein"/>
</dbReference>
<feature type="region of interest" description="Disordered" evidence="1">
    <location>
        <begin position="662"/>
        <end position="687"/>
    </location>
</feature>
<dbReference type="KEGG" id="alti:ALE3EI_0922"/>
<keyword evidence="3" id="KW-0436">Ligase</keyword>
<evidence type="ECO:0000256" key="1">
    <source>
        <dbReference type="SAM" id="MobiDB-lite"/>
    </source>
</evidence>
<dbReference type="AlphaFoldDB" id="A0A7G8PT31"/>
<dbReference type="Proteomes" id="UP000515514">
    <property type="component" value="Chromosome"/>
</dbReference>